<evidence type="ECO:0000313" key="2">
    <source>
        <dbReference type="EMBL" id="KAF3006923.1"/>
    </source>
</evidence>
<accession>A0A9P4WB73</accession>
<keyword evidence="3" id="KW-1185">Reference proteome</keyword>
<dbReference type="AlphaFoldDB" id="A0A9P4WB73"/>
<comment type="caution">
    <text evidence="2">The sequence shown here is derived from an EMBL/GenBank/DDBJ whole genome shotgun (WGS) entry which is preliminary data.</text>
</comment>
<reference evidence="2" key="1">
    <citation type="submission" date="2019-04" db="EMBL/GenBank/DDBJ databases">
        <title>Sequencing of skin fungus with MAO and IRED activity.</title>
        <authorList>
            <person name="Marsaioli A.J."/>
            <person name="Bonatto J.M.C."/>
            <person name="Reis Junior O."/>
        </authorList>
    </citation>
    <scope>NUCLEOTIDE SEQUENCE</scope>
    <source>
        <strain evidence="2">30M1</strain>
    </source>
</reference>
<evidence type="ECO:0000256" key="1">
    <source>
        <dbReference type="SAM" id="MobiDB-lite"/>
    </source>
</evidence>
<feature type="compositionally biased region" description="Polar residues" evidence="1">
    <location>
        <begin position="276"/>
        <end position="298"/>
    </location>
</feature>
<feature type="compositionally biased region" description="Basic and acidic residues" evidence="1">
    <location>
        <begin position="263"/>
        <end position="273"/>
    </location>
</feature>
<sequence>MPPKRRSEDQNNSTGPPSKKAKIVETSDSEEVEDADPRNGDKIWEILDGNSRDPFHVGVVAPGRLIIRLRNRLTDERRELDLTRNKKTGRAKTIDWDSQVAINDLNTRRSEFFTRMNFPALRVQNRWSKHELAFLTLILEKIKSAVEQDAAICIPSQIDIYDLFTAHFGQDRLKTNVLSRLGRADGKRNDILRGRLYGVKADLLPTGGPKYEPVITTDELEAYINYGYVSINFDPTEYEAVLAGEGLVNEVTPEPEMPVGDKVMSKTKIESKQKKQSGNTKTNAVTRSQSRGTSTQWAKKNAEAVVAIPSPPASPYVHDLRNRPRERWPEAPLSDVRHEPELDQGSEISWAESHDEMSDINELAKGPVEAYDASIAQKNWLSTVLTDGSPVQEAVFVRPQLNSGVPTTPVVMVNGWTQTGPSWTPQDADLLMQDPPEPFFRNEQISAPEPSIRSDTESYFADDDRTTTPGSPAIDVWVNETIIGLKRRIARHAGENDLANAPNSDSQSGIRALWHQDRLHSHSRRPRGAADVNALLNAAIVPPVGYRGDMRSLFNAGELPEDQQLLQEASDFAMQEYHEAHDREWQEKFGNLEIEAGQDDVEMEGSG</sequence>
<dbReference type="EMBL" id="SWKU01000005">
    <property type="protein sequence ID" value="KAF3006923.1"/>
    <property type="molecule type" value="Genomic_DNA"/>
</dbReference>
<evidence type="ECO:0000313" key="3">
    <source>
        <dbReference type="Proteomes" id="UP000801428"/>
    </source>
</evidence>
<organism evidence="2 3">
    <name type="scientific">Curvularia kusanoi</name>
    <name type="common">Cochliobolus kusanoi</name>
    <dbReference type="NCBI Taxonomy" id="90978"/>
    <lineage>
        <taxon>Eukaryota</taxon>
        <taxon>Fungi</taxon>
        <taxon>Dikarya</taxon>
        <taxon>Ascomycota</taxon>
        <taxon>Pezizomycotina</taxon>
        <taxon>Dothideomycetes</taxon>
        <taxon>Pleosporomycetidae</taxon>
        <taxon>Pleosporales</taxon>
        <taxon>Pleosporineae</taxon>
        <taxon>Pleosporaceae</taxon>
        <taxon>Curvularia</taxon>
    </lineage>
</organism>
<name>A0A9P4WB73_CURKU</name>
<feature type="region of interest" description="Disordered" evidence="1">
    <location>
        <begin position="1"/>
        <end position="37"/>
    </location>
</feature>
<gene>
    <name evidence="2" type="ORF">E8E13_011259</name>
</gene>
<feature type="region of interest" description="Disordered" evidence="1">
    <location>
        <begin position="252"/>
        <end position="299"/>
    </location>
</feature>
<dbReference type="OrthoDB" id="3800340at2759"/>
<proteinExistence type="predicted"/>
<protein>
    <submittedName>
        <fullName evidence="2">Uncharacterized protein</fullName>
    </submittedName>
</protein>
<dbReference type="Proteomes" id="UP000801428">
    <property type="component" value="Unassembled WGS sequence"/>
</dbReference>